<dbReference type="PANTHER" id="PTHR31200:SF1">
    <property type="entry name" value="INO80 COMPLEX SUBUNIT C"/>
    <property type="match status" value="1"/>
</dbReference>
<dbReference type="SMART" id="SM00993">
    <property type="entry name" value="YL1_C"/>
    <property type="match status" value="1"/>
</dbReference>
<gene>
    <name evidence="7" type="ORF">CLUMA_CG007950</name>
</gene>
<dbReference type="InterPro" id="IPR013272">
    <property type="entry name" value="Vps72/YL1_C"/>
</dbReference>
<accession>A0A1J1I2L5</accession>
<evidence type="ECO:0000256" key="1">
    <source>
        <dbReference type="ARBA" id="ARBA00004123"/>
    </source>
</evidence>
<reference evidence="7 8" key="1">
    <citation type="submission" date="2015-04" db="EMBL/GenBank/DDBJ databases">
        <authorList>
            <person name="Syromyatnikov M.Y."/>
            <person name="Popov V.N."/>
        </authorList>
    </citation>
    <scope>NUCLEOTIDE SEQUENCE [LARGE SCALE GENOMIC DNA]</scope>
</reference>
<evidence type="ECO:0000256" key="3">
    <source>
        <dbReference type="ARBA" id="ARBA00023163"/>
    </source>
</evidence>
<evidence type="ECO:0000259" key="6">
    <source>
        <dbReference type="SMART" id="SM00993"/>
    </source>
</evidence>
<organism evidence="7 8">
    <name type="scientific">Clunio marinus</name>
    <dbReference type="NCBI Taxonomy" id="568069"/>
    <lineage>
        <taxon>Eukaryota</taxon>
        <taxon>Metazoa</taxon>
        <taxon>Ecdysozoa</taxon>
        <taxon>Arthropoda</taxon>
        <taxon>Hexapoda</taxon>
        <taxon>Insecta</taxon>
        <taxon>Pterygota</taxon>
        <taxon>Neoptera</taxon>
        <taxon>Endopterygota</taxon>
        <taxon>Diptera</taxon>
        <taxon>Nematocera</taxon>
        <taxon>Chironomoidea</taxon>
        <taxon>Chironomidae</taxon>
        <taxon>Clunio</taxon>
    </lineage>
</organism>
<comment type="subcellular location">
    <subcellularLocation>
        <location evidence="1">Nucleus</location>
    </subcellularLocation>
</comment>
<keyword evidence="8" id="KW-1185">Reference proteome</keyword>
<evidence type="ECO:0000256" key="4">
    <source>
        <dbReference type="ARBA" id="ARBA00023242"/>
    </source>
</evidence>
<evidence type="ECO:0000256" key="5">
    <source>
        <dbReference type="SAM" id="MobiDB-lite"/>
    </source>
</evidence>
<dbReference type="InterPro" id="IPR029525">
    <property type="entry name" value="INO80C/Ies6"/>
</dbReference>
<keyword evidence="4" id="KW-0539">Nucleus</keyword>
<feature type="domain" description="Vps72/YL1 C-terminal" evidence="6">
    <location>
        <begin position="357"/>
        <end position="386"/>
    </location>
</feature>
<dbReference type="GO" id="GO:0031011">
    <property type="term" value="C:Ino80 complex"/>
    <property type="evidence" value="ECO:0007669"/>
    <property type="project" value="InterPro"/>
</dbReference>
<dbReference type="GO" id="GO:0006338">
    <property type="term" value="P:chromatin remodeling"/>
    <property type="evidence" value="ECO:0007669"/>
    <property type="project" value="InterPro"/>
</dbReference>
<dbReference type="STRING" id="568069.A0A1J1I2L5"/>
<evidence type="ECO:0000256" key="2">
    <source>
        <dbReference type="ARBA" id="ARBA00023015"/>
    </source>
</evidence>
<dbReference type="Proteomes" id="UP000183832">
    <property type="component" value="Unassembled WGS sequence"/>
</dbReference>
<evidence type="ECO:0000313" key="8">
    <source>
        <dbReference type="Proteomes" id="UP000183832"/>
    </source>
</evidence>
<dbReference type="EMBL" id="CVRI01000038">
    <property type="protein sequence ID" value="CRK94443.1"/>
    <property type="molecule type" value="Genomic_DNA"/>
</dbReference>
<name>A0A1J1I2L5_9DIPT</name>
<evidence type="ECO:0000313" key="7">
    <source>
        <dbReference type="EMBL" id="CRK94443.1"/>
    </source>
</evidence>
<dbReference type="OrthoDB" id="49520at2759"/>
<dbReference type="PANTHER" id="PTHR31200">
    <property type="entry name" value="INO80 COMPLEX SUBUNIT C"/>
    <property type="match status" value="1"/>
</dbReference>
<protein>
    <submittedName>
        <fullName evidence="7">CLUMA_CG007950, isoform A</fullName>
    </submittedName>
</protein>
<feature type="region of interest" description="Disordered" evidence="5">
    <location>
        <begin position="230"/>
        <end position="268"/>
    </location>
</feature>
<dbReference type="Pfam" id="PF08265">
    <property type="entry name" value="YL1_C"/>
    <property type="match status" value="1"/>
</dbReference>
<dbReference type="AlphaFoldDB" id="A0A1J1I2L5"/>
<proteinExistence type="predicted"/>
<feature type="compositionally biased region" description="Low complexity" evidence="5">
    <location>
        <begin position="242"/>
        <end position="265"/>
    </location>
</feature>
<sequence length="407" mass="46242">MCAAYDIIVKEFQTNLASFVNAAQTLSICTQNLAKIMGSVDPNQTIVNKSVPALLDWGQNLFILAERFELDAKSQLSTSLDKEQTHPEACSIRMTMGNIYEKVLFFLNHMTHSYIDYSRSESPMSASYECQVPQVNNPSTLQRFRTIQQQQQYRRWSEAAATAMEPNEANVDSNRRWSMPTNVSKTQSRFIPMMNKLAGLVNQQSQTTIPDQTTMNSDGVVEAIQLLSFRAPPSRPPSHCTQQSNYSAQQQQTLFRNQSQPSQRQRQSRAELNEILVLPRASDPLYLGRYQQIAENIRGEKLPVFKNKTLQEPGPKKRMWKSLKQIQTSERNSFGLNSEAVLYSTINAPPSFRPPKKYSDISGLIGNYCDPHTKLYYHNADEYQTMRKMPGDLVKGYLTLRGASSVV</sequence>
<keyword evidence="2" id="KW-0805">Transcription regulation</keyword>
<keyword evidence="3" id="KW-0804">Transcription</keyword>